<reference evidence="2" key="1">
    <citation type="submission" date="2022-11" db="UniProtKB">
        <authorList>
            <consortium name="WormBaseParasite"/>
        </authorList>
    </citation>
    <scope>IDENTIFICATION</scope>
</reference>
<protein>
    <submittedName>
        <fullName evidence="2">SIS domain-containing protein</fullName>
    </submittedName>
</protein>
<accession>A0AC34GU96</accession>
<dbReference type="Proteomes" id="UP000887579">
    <property type="component" value="Unplaced"/>
</dbReference>
<evidence type="ECO:0000313" key="2">
    <source>
        <dbReference type="WBParaSite" id="ES5_v2.g8460.t1"/>
    </source>
</evidence>
<proteinExistence type="predicted"/>
<dbReference type="WBParaSite" id="ES5_v2.g8460.t1">
    <property type="protein sequence ID" value="ES5_v2.g8460.t1"/>
    <property type="gene ID" value="ES5_v2.g8460"/>
</dbReference>
<sequence length="322" mass="34973">MTTNPENFGSKDLNFDLAEMKKTLPMTENRNSFTMDIDELDTVGILRKINQEDKKVAEAVEKELEHIAAGVDAVTEAFRNGGRLIYIGAGTSGRLGILDASECPPTYGVQKGMVIGLIAGGRKAIEEPVEGAEDTPAFAVEDLKEINFSAKDVLIGIAACGKTPYVIGGLEYAKSIGAKTIAIACSKSSSIGNIADIKIEVIVGPEVVTGSTRMKAGTAQKLVLNMLTTSSMIKLGKVYGNLMIDVQAWNKKLVERCKRIWMECTDEDYAEACKYLEETNFNVKEAILMKLAEISHQEAKERLKASNGHFKTALKMSFSSNC</sequence>
<evidence type="ECO:0000313" key="1">
    <source>
        <dbReference type="Proteomes" id="UP000887579"/>
    </source>
</evidence>
<name>A0AC34GU96_9BILA</name>
<organism evidence="1 2">
    <name type="scientific">Panagrolaimus sp. ES5</name>
    <dbReference type="NCBI Taxonomy" id="591445"/>
    <lineage>
        <taxon>Eukaryota</taxon>
        <taxon>Metazoa</taxon>
        <taxon>Ecdysozoa</taxon>
        <taxon>Nematoda</taxon>
        <taxon>Chromadorea</taxon>
        <taxon>Rhabditida</taxon>
        <taxon>Tylenchina</taxon>
        <taxon>Panagrolaimomorpha</taxon>
        <taxon>Panagrolaimoidea</taxon>
        <taxon>Panagrolaimidae</taxon>
        <taxon>Panagrolaimus</taxon>
    </lineage>
</organism>